<feature type="compositionally biased region" description="Basic and acidic residues" evidence="1">
    <location>
        <begin position="161"/>
        <end position="173"/>
    </location>
</feature>
<dbReference type="Proteomes" id="UP000654075">
    <property type="component" value="Unassembled WGS sequence"/>
</dbReference>
<organism evidence="2 3">
    <name type="scientific">Polarella glacialis</name>
    <name type="common">Dinoflagellate</name>
    <dbReference type="NCBI Taxonomy" id="89957"/>
    <lineage>
        <taxon>Eukaryota</taxon>
        <taxon>Sar</taxon>
        <taxon>Alveolata</taxon>
        <taxon>Dinophyceae</taxon>
        <taxon>Suessiales</taxon>
        <taxon>Suessiaceae</taxon>
        <taxon>Polarella</taxon>
    </lineage>
</organism>
<feature type="compositionally biased region" description="Basic and acidic residues" evidence="1">
    <location>
        <begin position="133"/>
        <end position="147"/>
    </location>
</feature>
<dbReference type="AlphaFoldDB" id="A0A813D8C7"/>
<sequence>MAGFRCGADCQQLLCYVKRRTRACGMFAACWVLLASVGIRCCGSDLQTAALLASDDECRSLGSAECALVALQLRPTVRSLLAHEMSHEGLLAHELSHEGNERLGKSEGSPSKGPVESVADEFNDLVMPVDDAGDGKAEKPVAKKEEVNATESLVKNATEPVDEKVDGKDGDDKDEKEDGDDKDEKK</sequence>
<dbReference type="EMBL" id="CAJNNV010001037">
    <property type="protein sequence ID" value="CAE8584171.1"/>
    <property type="molecule type" value="Genomic_DNA"/>
</dbReference>
<reference evidence="2" key="1">
    <citation type="submission" date="2021-02" db="EMBL/GenBank/DDBJ databases">
        <authorList>
            <person name="Dougan E. K."/>
            <person name="Rhodes N."/>
            <person name="Thang M."/>
            <person name="Chan C."/>
        </authorList>
    </citation>
    <scope>NUCLEOTIDE SEQUENCE</scope>
</reference>
<evidence type="ECO:0000256" key="1">
    <source>
        <dbReference type="SAM" id="MobiDB-lite"/>
    </source>
</evidence>
<feature type="compositionally biased region" description="Acidic residues" evidence="1">
    <location>
        <begin position="174"/>
        <end position="186"/>
    </location>
</feature>
<feature type="region of interest" description="Disordered" evidence="1">
    <location>
        <begin position="99"/>
        <end position="186"/>
    </location>
</feature>
<comment type="caution">
    <text evidence="2">The sequence shown here is derived from an EMBL/GenBank/DDBJ whole genome shotgun (WGS) entry which is preliminary data.</text>
</comment>
<evidence type="ECO:0000313" key="2">
    <source>
        <dbReference type="EMBL" id="CAE8584171.1"/>
    </source>
</evidence>
<accession>A0A813D8C7</accession>
<protein>
    <submittedName>
        <fullName evidence="2">Uncharacterized protein</fullName>
    </submittedName>
</protein>
<feature type="non-terminal residue" evidence="2">
    <location>
        <position position="186"/>
    </location>
</feature>
<gene>
    <name evidence="2" type="ORF">PGLA1383_LOCUS3116</name>
</gene>
<name>A0A813D8C7_POLGL</name>
<evidence type="ECO:0000313" key="3">
    <source>
        <dbReference type="Proteomes" id="UP000654075"/>
    </source>
</evidence>
<proteinExistence type="predicted"/>
<keyword evidence="3" id="KW-1185">Reference proteome</keyword>